<evidence type="ECO:0000256" key="1">
    <source>
        <dbReference type="ARBA" id="ARBA00001970"/>
    </source>
</evidence>
<dbReference type="PROSITE" id="PS50292">
    <property type="entry name" value="PEROXIDASE_3"/>
    <property type="match status" value="1"/>
</dbReference>
<dbReference type="GO" id="GO:0005615">
    <property type="term" value="C:extracellular space"/>
    <property type="evidence" value="ECO:0007669"/>
    <property type="project" value="TreeGrafter"/>
</dbReference>
<sequence length="945" mass="108605">MAFAEASKEIDAAINQTVASLFSPTAPSTHDYADKFRIFRFPNEPARELARAAEVYERTLVNIRRHIDSGHTMMANKTDFNYTEILSPEHLELIASLSGCMAHRQKPNCTDMCFHGKYRTVDGTCNNLGNPTWGASLTGFRRILPPVYENEFSMPVGWTKGRLYNGFQLPSARLVSSRMIATEEITPDSRITHMVMQWGQFLDHDLDHAIPSVSSESWDGVDCKKTCDYAAPCYPIEVPPDDVRVNNRRCLDFVRSSAICGSGQTSILFGQVQPREQINQLTSYLDASQVYGYSKQFANDLRNLTADEGRLRIGLHFPGQKPLLPFASPTDGIDCRREIGESNVNCFTAGDIRVNEQVGLLAMHTIWFREHNRIADTLRLYNPHWDGETLYHEARKIVGAQMQHITYSKWLPLILGEEGMKMLGEYRGYNPTVNPSISNEFATAALRFGHSLINPILHRYDANYKEIPQGHLPLHRAFFAPWRLVYEGGVDPLMRGLFLTPAKLKKPLENLNTELTEKLFHSAHAVALDLAAINIQRSRDHAIPSYNDYRRVCNLTVAKTFDDFTEISNKQVRKRLQDIYGHPNNVDIWVGGILEDQVDGGKVGPLFRCLLVEQFQRLRDGDRFWYENPSIFKPDQLVQIKQSSLARVLCDNGDNITEISEDVFMLSHLQDGLRACEKLPEMDLRFWMDCSGCTPRPHQGGELIRRRRSLNTTFVEKEHEEDDSNWVDMNEERIEGLETTLESFQKTLKQMRRKLKSWRHRAKLVVGRYRSHMGTVPTGVEYDVSTMRSGRKIRARSVSASIVKFTVCVINVQRLRNALMVLYPRNHPPAAVQHAHQLQPHQLHQHLPHRHPFLRHKLLDKLFWTSCTARRWRFPTASATYELNHLLVELHDTFKKNLILRRKNCSFFMEFYEQHESKNDVNSPLDSGLNTLKILTYPLPFIIYS</sequence>
<keyword evidence="11" id="KW-0325">Glycoprotein</keyword>
<comment type="subcellular location">
    <subcellularLocation>
        <location evidence="2">Secreted</location>
    </subcellularLocation>
</comment>
<evidence type="ECO:0000256" key="8">
    <source>
        <dbReference type="ARBA" id="ARBA00023002"/>
    </source>
</evidence>
<evidence type="ECO:0000256" key="18">
    <source>
        <dbReference type="PIRSR" id="PIRSR619791-2"/>
    </source>
</evidence>
<evidence type="ECO:0000256" key="2">
    <source>
        <dbReference type="ARBA" id="ARBA00004613"/>
    </source>
</evidence>
<proteinExistence type="inferred from homology"/>
<organism evidence="20 21">
    <name type="scientific">Lutzomyia longipalpis</name>
    <name type="common">Sand fly</name>
    <dbReference type="NCBI Taxonomy" id="7200"/>
    <lineage>
        <taxon>Eukaryota</taxon>
        <taxon>Metazoa</taxon>
        <taxon>Ecdysozoa</taxon>
        <taxon>Arthropoda</taxon>
        <taxon>Hexapoda</taxon>
        <taxon>Insecta</taxon>
        <taxon>Pterygota</taxon>
        <taxon>Neoptera</taxon>
        <taxon>Endopterygota</taxon>
        <taxon>Diptera</taxon>
        <taxon>Nematocera</taxon>
        <taxon>Psychodoidea</taxon>
        <taxon>Psychodidae</taxon>
        <taxon>Lutzomyia</taxon>
        <taxon>Lutzomyia</taxon>
    </lineage>
</organism>
<dbReference type="EnsemblMetazoa" id="LLOJ010504-RA">
    <property type="protein sequence ID" value="LLOJ010504-PA"/>
    <property type="gene ID" value="LLOJ010504"/>
</dbReference>
<evidence type="ECO:0000256" key="11">
    <source>
        <dbReference type="ARBA" id="ARBA00023180"/>
    </source>
</evidence>
<comment type="catalytic activity">
    <reaction evidence="12">
        <text>bromide + H2O2 = hypobromite + H2O</text>
        <dbReference type="Rhea" id="RHEA:66016"/>
        <dbReference type="ChEBI" id="CHEBI:15377"/>
        <dbReference type="ChEBI" id="CHEBI:15858"/>
        <dbReference type="ChEBI" id="CHEBI:16240"/>
        <dbReference type="ChEBI" id="CHEBI:29250"/>
    </reaction>
    <physiologicalReaction direction="left-to-right" evidence="12">
        <dbReference type="Rhea" id="RHEA:66017"/>
    </physiologicalReaction>
</comment>
<evidence type="ECO:0000256" key="15">
    <source>
        <dbReference type="ARBA" id="ARBA00048887"/>
    </source>
</evidence>
<keyword evidence="7" id="KW-0732">Signal</keyword>
<dbReference type="EMBL" id="AJWK01035413">
    <property type="status" value="NOT_ANNOTATED_CDS"/>
    <property type="molecule type" value="Genomic_DNA"/>
</dbReference>
<dbReference type="CDD" id="cd09826">
    <property type="entry name" value="peroxidasin_like"/>
    <property type="match status" value="1"/>
</dbReference>
<reference evidence="20" key="1">
    <citation type="submission" date="2020-05" db="UniProtKB">
        <authorList>
            <consortium name="EnsemblMetazoa"/>
        </authorList>
    </citation>
    <scope>IDENTIFICATION</scope>
    <source>
        <strain evidence="20">Jacobina</strain>
    </source>
</reference>
<comment type="catalytic activity">
    <reaction evidence="16">
        <text>hypobromite + L-tyrosyl-[protein] + H(+) = 3-bromo-L-tyrosyl-[protein] + H2O</text>
        <dbReference type="Rhea" id="RHEA:69356"/>
        <dbReference type="Rhea" id="RHEA-COMP:10136"/>
        <dbReference type="Rhea" id="RHEA-COMP:17686"/>
        <dbReference type="ChEBI" id="CHEBI:15377"/>
        <dbReference type="ChEBI" id="CHEBI:15378"/>
        <dbReference type="ChEBI" id="CHEBI:29250"/>
        <dbReference type="ChEBI" id="CHEBI:46858"/>
        <dbReference type="ChEBI" id="CHEBI:183512"/>
    </reaction>
    <physiologicalReaction direction="left-to-right" evidence="16">
        <dbReference type="Rhea" id="RHEA:69357"/>
    </physiologicalReaction>
</comment>
<dbReference type="InterPro" id="IPR034824">
    <property type="entry name" value="Peroxidasin_peroxidase"/>
</dbReference>
<keyword evidence="5 18" id="KW-0349">Heme</keyword>
<comment type="catalytic activity">
    <reaction evidence="15">
        <text>L-tyrosyl-[protein] + bromide + H2O2 + H(+) = 3-bromo-L-tyrosyl-[protein] + 2 H2O</text>
        <dbReference type="Rhea" id="RHEA:69360"/>
        <dbReference type="Rhea" id="RHEA-COMP:10136"/>
        <dbReference type="Rhea" id="RHEA-COMP:17686"/>
        <dbReference type="ChEBI" id="CHEBI:15377"/>
        <dbReference type="ChEBI" id="CHEBI:15378"/>
        <dbReference type="ChEBI" id="CHEBI:15858"/>
        <dbReference type="ChEBI" id="CHEBI:16240"/>
        <dbReference type="ChEBI" id="CHEBI:46858"/>
        <dbReference type="ChEBI" id="CHEBI:183512"/>
    </reaction>
    <physiologicalReaction direction="left-to-right" evidence="15">
        <dbReference type="Rhea" id="RHEA:69361"/>
    </physiologicalReaction>
</comment>
<dbReference type="SUPFAM" id="SSF48113">
    <property type="entry name" value="Heme-dependent peroxidases"/>
    <property type="match status" value="1"/>
</dbReference>
<evidence type="ECO:0000256" key="5">
    <source>
        <dbReference type="ARBA" id="ARBA00022617"/>
    </source>
</evidence>
<evidence type="ECO:0000256" key="14">
    <source>
        <dbReference type="ARBA" id="ARBA00048396"/>
    </source>
</evidence>
<dbReference type="Proteomes" id="UP000092461">
    <property type="component" value="Unassembled WGS sequence"/>
</dbReference>
<comment type="catalytic activity">
    <reaction evidence="14">
        <text>L-lysyl-[collagen] + L-methionyl-[collagen] + hypobromite = [collagen]-L-lysyl-N-S-L-methionyl-[collagen] + bromide + H2O + H(+)</text>
        <dbReference type="Rhea" id="RHEA:66024"/>
        <dbReference type="Rhea" id="RHEA-COMP:12751"/>
        <dbReference type="Rhea" id="RHEA-COMP:16949"/>
        <dbReference type="Rhea" id="RHEA-COMP:16951"/>
        <dbReference type="ChEBI" id="CHEBI:15377"/>
        <dbReference type="ChEBI" id="CHEBI:15378"/>
        <dbReference type="ChEBI" id="CHEBI:15858"/>
        <dbReference type="ChEBI" id="CHEBI:16044"/>
        <dbReference type="ChEBI" id="CHEBI:29250"/>
        <dbReference type="ChEBI" id="CHEBI:29969"/>
        <dbReference type="ChEBI" id="CHEBI:166867"/>
    </reaction>
    <physiologicalReaction direction="left-to-right" evidence="14">
        <dbReference type="Rhea" id="RHEA:66025"/>
    </physiologicalReaction>
</comment>
<evidence type="ECO:0000256" key="12">
    <source>
        <dbReference type="ARBA" id="ARBA00047544"/>
    </source>
</evidence>
<feature type="binding site" description="axial binding residue" evidence="18">
    <location>
        <position position="450"/>
    </location>
    <ligand>
        <name>heme b</name>
        <dbReference type="ChEBI" id="CHEBI:60344"/>
    </ligand>
    <ligandPart>
        <name>Fe</name>
        <dbReference type="ChEBI" id="CHEBI:18248"/>
    </ligandPart>
</feature>
<dbReference type="InterPro" id="IPR019791">
    <property type="entry name" value="Haem_peroxidase_animal"/>
</dbReference>
<dbReference type="GO" id="GO:0004601">
    <property type="term" value="F:peroxidase activity"/>
    <property type="evidence" value="ECO:0007669"/>
    <property type="project" value="UniProtKB-KW"/>
</dbReference>
<keyword evidence="8" id="KW-0560">Oxidoreductase</keyword>
<evidence type="ECO:0000256" key="3">
    <source>
        <dbReference type="ARBA" id="ARBA00022525"/>
    </source>
</evidence>
<evidence type="ECO:0000256" key="17">
    <source>
        <dbReference type="ARBA" id="ARBA00061342"/>
    </source>
</evidence>
<evidence type="ECO:0000256" key="13">
    <source>
        <dbReference type="ARBA" id="ARBA00047610"/>
    </source>
</evidence>
<dbReference type="VEuPathDB" id="VectorBase:LLOJ010504"/>
<keyword evidence="10" id="KW-1015">Disulfide bond</keyword>
<evidence type="ECO:0000256" key="4">
    <source>
        <dbReference type="ARBA" id="ARBA00022559"/>
    </source>
</evidence>
<evidence type="ECO:0000313" key="21">
    <source>
        <dbReference type="Proteomes" id="UP000092461"/>
    </source>
</evidence>
<protein>
    <submittedName>
        <fullName evidence="20">Uncharacterized protein</fullName>
    </submittedName>
</protein>
<dbReference type="EMBL" id="AJWK01035414">
    <property type="status" value="NOT_ANNOTATED_CDS"/>
    <property type="molecule type" value="Genomic_DNA"/>
</dbReference>
<feature type="coiled-coil region" evidence="19">
    <location>
        <begin position="727"/>
        <end position="761"/>
    </location>
</feature>
<dbReference type="GO" id="GO:0006979">
    <property type="term" value="P:response to oxidative stress"/>
    <property type="evidence" value="ECO:0007669"/>
    <property type="project" value="InterPro"/>
</dbReference>
<accession>A0A1B0GLQ5</accession>
<comment type="cofactor">
    <cofactor evidence="1">
        <name>heme b</name>
        <dbReference type="ChEBI" id="CHEBI:60344"/>
    </cofactor>
</comment>
<evidence type="ECO:0000256" key="10">
    <source>
        <dbReference type="ARBA" id="ARBA00023157"/>
    </source>
</evidence>
<name>A0A1B0GLQ5_LUTLO</name>
<comment type="catalytic activity">
    <reaction evidence="13">
        <text>L-lysyl-[collagen] + L-methionyl-[collagen] + H2O2 = [collagen]-L-lysyl-N-S-L-methionyl-[collagen] + 2 H2O + H(+)</text>
        <dbReference type="Rhea" id="RHEA:66020"/>
        <dbReference type="Rhea" id="RHEA-COMP:12751"/>
        <dbReference type="Rhea" id="RHEA-COMP:16949"/>
        <dbReference type="Rhea" id="RHEA-COMP:16951"/>
        <dbReference type="ChEBI" id="CHEBI:15377"/>
        <dbReference type="ChEBI" id="CHEBI:15378"/>
        <dbReference type="ChEBI" id="CHEBI:16044"/>
        <dbReference type="ChEBI" id="CHEBI:16240"/>
        <dbReference type="ChEBI" id="CHEBI:29969"/>
        <dbReference type="ChEBI" id="CHEBI:166867"/>
    </reaction>
    <physiologicalReaction direction="left-to-right" evidence="13">
        <dbReference type="Rhea" id="RHEA:66021"/>
    </physiologicalReaction>
</comment>
<comment type="similarity">
    <text evidence="17">Belongs to the peroxidase family. XPO subfamily.</text>
</comment>
<dbReference type="InterPro" id="IPR037120">
    <property type="entry name" value="Haem_peroxidase_sf_animal"/>
</dbReference>
<evidence type="ECO:0000256" key="19">
    <source>
        <dbReference type="SAM" id="Coils"/>
    </source>
</evidence>
<evidence type="ECO:0000256" key="7">
    <source>
        <dbReference type="ARBA" id="ARBA00022729"/>
    </source>
</evidence>
<keyword evidence="4" id="KW-0575">Peroxidase</keyword>
<dbReference type="Gene3D" id="1.10.640.10">
    <property type="entry name" value="Haem peroxidase domain superfamily, animal type"/>
    <property type="match status" value="1"/>
</dbReference>
<dbReference type="PRINTS" id="PR00457">
    <property type="entry name" value="ANPEROXIDASE"/>
</dbReference>
<dbReference type="Pfam" id="PF03098">
    <property type="entry name" value="An_peroxidase"/>
    <property type="match status" value="1"/>
</dbReference>
<keyword evidence="21" id="KW-1185">Reference proteome</keyword>
<evidence type="ECO:0000256" key="6">
    <source>
        <dbReference type="ARBA" id="ARBA00022723"/>
    </source>
</evidence>
<keyword evidence="9 18" id="KW-0408">Iron</keyword>
<dbReference type="PANTHER" id="PTHR11475">
    <property type="entry name" value="OXIDASE/PEROXIDASE"/>
    <property type="match status" value="1"/>
</dbReference>
<dbReference type="FunFam" id="1.10.640.10:FF:000001">
    <property type="entry name" value="Peroxidasin homolog"/>
    <property type="match status" value="1"/>
</dbReference>
<dbReference type="AlphaFoldDB" id="A0A1B0GLQ5"/>
<keyword evidence="19" id="KW-0175">Coiled coil</keyword>
<evidence type="ECO:0000256" key="9">
    <source>
        <dbReference type="ARBA" id="ARBA00023004"/>
    </source>
</evidence>
<dbReference type="VEuPathDB" id="VectorBase:LLONM1_009102"/>
<keyword evidence="3" id="KW-0964">Secreted</keyword>
<dbReference type="InterPro" id="IPR010255">
    <property type="entry name" value="Haem_peroxidase_sf"/>
</dbReference>
<dbReference type="PANTHER" id="PTHR11475:SF58">
    <property type="entry name" value="PEROXIDASIN"/>
    <property type="match status" value="1"/>
</dbReference>
<dbReference type="GO" id="GO:0046872">
    <property type="term" value="F:metal ion binding"/>
    <property type="evidence" value="ECO:0007669"/>
    <property type="project" value="UniProtKB-KW"/>
</dbReference>
<dbReference type="GO" id="GO:0020037">
    <property type="term" value="F:heme binding"/>
    <property type="evidence" value="ECO:0007669"/>
    <property type="project" value="InterPro"/>
</dbReference>
<evidence type="ECO:0000256" key="16">
    <source>
        <dbReference type="ARBA" id="ARBA00049501"/>
    </source>
</evidence>
<evidence type="ECO:0000313" key="20">
    <source>
        <dbReference type="EnsemblMetazoa" id="LLOJ010504-PA"/>
    </source>
</evidence>
<keyword evidence="6 18" id="KW-0479">Metal-binding</keyword>